<dbReference type="Proteomes" id="UP001627154">
    <property type="component" value="Unassembled WGS sequence"/>
</dbReference>
<gene>
    <name evidence="1" type="ORF">TKK_010578</name>
</gene>
<proteinExistence type="predicted"/>
<sequence length="184" mass="20597">MYTMLFECYRDLAGLLDLLNEVRPVSSSPINGTGWRIGVAMLRVYLREIQASRPLDSQASAWPDSQASAPLDLHWPVYVAEESDCHQEDWDPELSGFRCPVCFRRLDDPPPDSANSYYQEAIPRLDFLDGVVEEVHLSRAVSVSEIVALDLSLDDRDGEMFVRSSYDVLSDGCDNGSEGPESSF</sequence>
<accession>A0ABD2WQR4</accession>
<reference evidence="1 2" key="1">
    <citation type="journal article" date="2024" name="bioRxiv">
        <title>A reference genome for Trichogramma kaykai: A tiny desert-dwelling parasitoid wasp with competing sex-ratio distorters.</title>
        <authorList>
            <person name="Culotta J."/>
            <person name="Lindsey A.R."/>
        </authorList>
    </citation>
    <scope>NUCLEOTIDE SEQUENCE [LARGE SCALE GENOMIC DNA]</scope>
    <source>
        <strain evidence="1 2">KSX58</strain>
    </source>
</reference>
<evidence type="ECO:0000313" key="2">
    <source>
        <dbReference type="Proteomes" id="UP001627154"/>
    </source>
</evidence>
<evidence type="ECO:0000313" key="1">
    <source>
        <dbReference type="EMBL" id="KAL3395308.1"/>
    </source>
</evidence>
<dbReference type="AlphaFoldDB" id="A0ABD2WQR4"/>
<protein>
    <submittedName>
        <fullName evidence="1">Uncharacterized protein</fullName>
    </submittedName>
</protein>
<keyword evidence="2" id="KW-1185">Reference proteome</keyword>
<organism evidence="1 2">
    <name type="scientific">Trichogramma kaykai</name>
    <dbReference type="NCBI Taxonomy" id="54128"/>
    <lineage>
        <taxon>Eukaryota</taxon>
        <taxon>Metazoa</taxon>
        <taxon>Ecdysozoa</taxon>
        <taxon>Arthropoda</taxon>
        <taxon>Hexapoda</taxon>
        <taxon>Insecta</taxon>
        <taxon>Pterygota</taxon>
        <taxon>Neoptera</taxon>
        <taxon>Endopterygota</taxon>
        <taxon>Hymenoptera</taxon>
        <taxon>Apocrita</taxon>
        <taxon>Proctotrupomorpha</taxon>
        <taxon>Chalcidoidea</taxon>
        <taxon>Trichogrammatidae</taxon>
        <taxon>Trichogramma</taxon>
    </lineage>
</organism>
<name>A0ABD2WQR4_9HYME</name>
<dbReference type="EMBL" id="JBJJXI010000083">
    <property type="protein sequence ID" value="KAL3395308.1"/>
    <property type="molecule type" value="Genomic_DNA"/>
</dbReference>
<comment type="caution">
    <text evidence="1">The sequence shown here is derived from an EMBL/GenBank/DDBJ whole genome shotgun (WGS) entry which is preliminary data.</text>
</comment>